<dbReference type="GO" id="GO:0015035">
    <property type="term" value="F:protein-disulfide reductase activity"/>
    <property type="evidence" value="ECO:0007669"/>
    <property type="project" value="InterPro"/>
</dbReference>
<evidence type="ECO:0008006" key="3">
    <source>
        <dbReference type="Google" id="ProtNLM"/>
    </source>
</evidence>
<gene>
    <name evidence="1" type="ORF">Sps_01946</name>
</gene>
<sequence>METRNIIIFDGVCNLCNGAVNFIIKRDPQQRFCFTPMQSEAAKDLMSRYSLVSDYGDTFFLIKQGQCYTRTDAALEICKDLSVFWKLLLIFKVLPRSFRDFFYNGLGSRRYSLFGKRDTCMLPTEELRSRFID</sequence>
<dbReference type="Proteomes" id="UP000189545">
    <property type="component" value="Chromosome"/>
</dbReference>
<dbReference type="KEGG" id="spsw:Sps_01946"/>
<keyword evidence="2" id="KW-1185">Reference proteome</keyword>
<dbReference type="Pfam" id="PF04134">
    <property type="entry name" value="DCC1-like"/>
    <property type="match status" value="1"/>
</dbReference>
<dbReference type="PANTHER" id="PTHR33639:SF2">
    <property type="entry name" value="DUF393 DOMAIN-CONTAINING PROTEIN"/>
    <property type="match status" value="1"/>
</dbReference>
<dbReference type="EMBL" id="CP014782">
    <property type="protein sequence ID" value="AQS37106.1"/>
    <property type="molecule type" value="Genomic_DNA"/>
</dbReference>
<dbReference type="OrthoDB" id="9785438at2"/>
<evidence type="ECO:0000313" key="1">
    <source>
        <dbReference type="EMBL" id="AQS37106.1"/>
    </source>
</evidence>
<protein>
    <recommendedName>
        <fullName evidence="3">Thiol-disulfide oxidoreductase DCC</fullName>
    </recommendedName>
</protein>
<evidence type="ECO:0000313" key="2">
    <source>
        <dbReference type="Proteomes" id="UP000189545"/>
    </source>
</evidence>
<reference evidence="1 2" key="1">
    <citation type="submission" date="2016-03" db="EMBL/GenBank/DDBJ databases">
        <title>Complete genome sequence of Shewanella psychrophila WP2, a deep sea bacterium isolated from west Pacific sediment.</title>
        <authorList>
            <person name="Xu G."/>
            <person name="Jian H."/>
        </authorList>
    </citation>
    <scope>NUCLEOTIDE SEQUENCE [LARGE SCALE GENOMIC DNA]</scope>
    <source>
        <strain evidence="1 2">WP2</strain>
    </source>
</reference>
<dbReference type="InterPro" id="IPR007263">
    <property type="entry name" value="DCC1-like"/>
</dbReference>
<dbReference type="RefSeq" id="WP_077752316.1">
    <property type="nucleotide sequence ID" value="NZ_CP014782.1"/>
</dbReference>
<dbReference type="AlphaFoldDB" id="A0A1S6HNK0"/>
<proteinExistence type="predicted"/>
<accession>A0A1S6HNK0</accession>
<organism evidence="1 2">
    <name type="scientific">Shewanella psychrophila</name>
    <dbReference type="NCBI Taxonomy" id="225848"/>
    <lineage>
        <taxon>Bacteria</taxon>
        <taxon>Pseudomonadati</taxon>
        <taxon>Pseudomonadota</taxon>
        <taxon>Gammaproteobacteria</taxon>
        <taxon>Alteromonadales</taxon>
        <taxon>Shewanellaceae</taxon>
        <taxon>Shewanella</taxon>
    </lineage>
</organism>
<dbReference type="STRING" id="225848.Sps_01946"/>
<dbReference type="PANTHER" id="PTHR33639">
    <property type="entry name" value="THIOL-DISULFIDE OXIDOREDUCTASE DCC"/>
    <property type="match status" value="1"/>
</dbReference>
<name>A0A1S6HNK0_9GAMM</name>
<dbReference type="InterPro" id="IPR052927">
    <property type="entry name" value="DCC_oxidoreductase"/>
</dbReference>